<sequence length="247" mass="28041">MEQLEEFNEIIDQSLCDPIDDNQIPKVLEFTLKIIENIIKVNNNKGTEEIDEQRSIEIKNTFRCHYVTSIAGARNNEVTIDATESAEVEKIICLASNIEIPAQEVYQKLPYLSTALKPYDAPELSEETAVSYVIPKEEVLEEKQAEIDIEAKMDLEDLIDDYLKVVKGWSSGSKGLEVEIGHPLKVNNKEDLNKINLGKLNEKEEVKIDNVPVGPERVANNKSRMVEVKKSEIVKALKKEMDQEKDN</sequence>
<name>A0A397VEQ3_9GLOM</name>
<dbReference type="OrthoDB" id="10531413at2759"/>
<dbReference type="EMBL" id="QKWP01000388">
    <property type="protein sequence ID" value="RIB20955.1"/>
    <property type="molecule type" value="Genomic_DNA"/>
</dbReference>
<dbReference type="Proteomes" id="UP000266673">
    <property type="component" value="Unassembled WGS sequence"/>
</dbReference>
<reference evidence="1 2" key="1">
    <citation type="submission" date="2018-06" db="EMBL/GenBank/DDBJ databases">
        <title>Comparative genomics reveals the genomic features of Rhizophagus irregularis, R. cerebriforme, R. diaphanum and Gigaspora rosea, and their symbiotic lifestyle signature.</title>
        <authorList>
            <person name="Morin E."/>
            <person name="San Clemente H."/>
            <person name="Chen E.C.H."/>
            <person name="De La Providencia I."/>
            <person name="Hainaut M."/>
            <person name="Kuo A."/>
            <person name="Kohler A."/>
            <person name="Murat C."/>
            <person name="Tang N."/>
            <person name="Roy S."/>
            <person name="Loubradou J."/>
            <person name="Henrissat B."/>
            <person name="Grigoriev I.V."/>
            <person name="Corradi N."/>
            <person name="Roux C."/>
            <person name="Martin F.M."/>
        </authorList>
    </citation>
    <scope>NUCLEOTIDE SEQUENCE [LARGE SCALE GENOMIC DNA]</scope>
    <source>
        <strain evidence="1 2">DAOM 194757</strain>
    </source>
</reference>
<evidence type="ECO:0000313" key="2">
    <source>
        <dbReference type="Proteomes" id="UP000266673"/>
    </source>
</evidence>
<accession>A0A397VEQ3</accession>
<keyword evidence="2" id="KW-1185">Reference proteome</keyword>
<comment type="caution">
    <text evidence="1">The sequence shown here is derived from an EMBL/GenBank/DDBJ whole genome shotgun (WGS) entry which is preliminary data.</text>
</comment>
<organism evidence="1 2">
    <name type="scientific">Gigaspora rosea</name>
    <dbReference type="NCBI Taxonomy" id="44941"/>
    <lineage>
        <taxon>Eukaryota</taxon>
        <taxon>Fungi</taxon>
        <taxon>Fungi incertae sedis</taxon>
        <taxon>Mucoromycota</taxon>
        <taxon>Glomeromycotina</taxon>
        <taxon>Glomeromycetes</taxon>
        <taxon>Diversisporales</taxon>
        <taxon>Gigasporaceae</taxon>
        <taxon>Gigaspora</taxon>
    </lineage>
</organism>
<dbReference type="AlphaFoldDB" id="A0A397VEQ3"/>
<protein>
    <submittedName>
        <fullName evidence="1">Uncharacterized protein</fullName>
    </submittedName>
</protein>
<proteinExistence type="predicted"/>
<evidence type="ECO:0000313" key="1">
    <source>
        <dbReference type="EMBL" id="RIB20955.1"/>
    </source>
</evidence>
<gene>
    <name evidence="1" type="ORF">C2G38_2301977</name>
</gene>